<reference evidence="6" key="1">
    <citation type="submission" date="2023-07" db="EMBL/GenBank/DDBJ databases">
        <title>30 novel species of actinomycetes from the DSMZ collection.</title>
        <authorList>
            <person name="Nouioui I."/>
        </authorList>
    </citation>
    <scope>NUCLEOTIDE SEQUENCE [LARGE SCALE GENOMIC DNA]</scope>
    <source>
        <strain evidence="6">DSM 44399</strain>
    </source>
</reference>
<keyword evidence="6" id="KW-1185">Reference proteome</keyword>
<dbReference type="PANTHER" id="PTHR30055:SF239">
    <property type="entry name" value="TRANSCRIPTIONAL REGULATORY PROTEIN"/>
    <property type="match status" value="1"/>
</dbReference>
<comment type="caution">
    <text evidence="5">The sequence shown here is derived from an EMBL/GenBank/DDBJ whole genome shotgun (WGS) entry which is preliminary data.</text>
</comment>
<dbReference type="SUPFAM" id="SSF46689">
    <property type="entry name" value="Homeodomain-like"/>
    <property type="match status" value="1"/>
</dbReference>
<evidence type="ECO:0000256" key="3">
    <source>
        <dbReference type="ARBA" id="ARBA00023163"/>
    </source>
</evidence>
<dbReference type="PANTHER" id="PTHR30055">
    <property type="entry name" value="HTH-TYPE TRANSCRIPTIONAL REGULATOR RUTR"/>
    <property type="match status" value="1"/>
</dbReference>
<keyword evidence="2" id="KW-0238">DNA-binding</keyword>
<sequence length="190" mass="20577">MPRTGLSSEQIVETAASLADEIGFATLTMGVVAERLDMRPPSLYKHVLSLDDLQHRIATLAMVELGEQVRDALQGKAGRDALAALLTVVRRYATEHPGRYAATIGEPFRGEDDPFLHAATRLLGSLAAVLGGYGVSTANTDHAARTLRCLLHGFAALLVADAFQWDADIDRTFEWMIDFADLGLRAISSK</sequence>
<dbReference type="InterPro" id="IPR009057">
    <property type="entry name" value="Homeodomain-like_sf"/>
</dbReference>
<evidence type="ECO:0000256" key="1">
    <source>
        <dbReference type="ARBA" id="ARBA00023015"/>
    </source>
</evidence>
<evidence type="ECO:0000313" key="5">
    <source>
        <dbReference type="EMBL" id="MDT0263663.1"/>
    </source>
</evidence>
<dbReference type="Proteomes" id="UP001183176">
    <property type="component" value="Unassembled WGS sequence"/>
</dbReference>
<dbReference type="InterPro" id="IPR036271">
    <property type="entry name" value="Tet_transcr_reg_TetR-rel_C_sf"/>
</dbReference>
<evidence type="ECO:0000256" key="2">
    <source>
        <dbReference type="ARBA" id="ARBA00023125"/>
    </source>
</evidence>
<dbReference type="Gene3D" id="1.10.357.10">
    <property type="entry name" value="Tetracycline Repressor, domain 2"/>
    <property type="match status" value="1"/>
</dbReference>
<accession>A0ABU2JHD6</accession>
<protein>
    <submittedName>
        <fullName evidence="5">TetR-like C-terminal domain-containing protein</fullName>
    </submittedName>
</protein>
<dbReference type="InterPro" id="IPR050109">
    <property type="entry name" value="HTH-type_TetR-like_transc_reg"/>
</dbReference>
<evidence type="ECO:0000313" key="6">
    <source>
        <dbReference type="Proteomes" id="UP001183176"/>
    </source>
</evidence>
<dbReference type="Gene3D" id="1.10.10.60">
    <property type="entry name" value="Homeodomain-like"/>
    <property type="match status" value="1"/>
</dbReference>
<dbReference type="SUPFAM" id="SSF48498">
    <property type="entry name" value="Tetracyclin repressor-like, C-terminal domain"/>
    <property type="match status" value="1"/>
</dbReference>
<proteinExistence type="predicted"/>
<dbReference type="RefSeq" id="WP_311424809.1">
    <property type="nucleotide sequence ID" value="NZ_JAVREH010000047.1"/>
</dbReference>
<name>A0ABU2JHD6_9ACTN</name>
<organism evidence="5 6">
    <name type="scientific">Jatrophihabitans lederbergiae</name>
    <dbReference type="NCBI Taxonomy" id="3075547"/>
    <lineage>
        <taxon>Bacteria</taxon>
        <taxon>Bacillati</taxon>
        <taxon>Actinomycetota</taxon>
        <taxon>Actinomycetes</taxon>
        <taxon>Jatrophihabitantales</taxon>
        <taxon>Jatrophihabitantaceae</taxon>
        <taxon>Jatrophihabitans</taxon>
    </lineage>
</organism>
<dbReference type="Pfam" id="PF13305">
    <property type="entry name" value="TetR_C_33"/>
    <property type="match status" value="1"/>
</dbReference>
<dbReference type="EMBL" id="JAVREH010000047">
    <property type="protein sequence ID" value="MDT0263663.1"/>
    <property type="molecule type" value="Genomic_DNA"/>
</dbReference>
<evidence type="ECO:0000259" key="4">
    <source>
        <dbReference type="Pfam" id="PF13305"/>
    </source>
</evidence>
<gene>
    <name evidence="5" type="ORF">RM423_20015</name>
</gene>
<feature type="domain" description="HTH-type transcriptional regulator MT1864/Rv1816-like C-terminal" evidence="4">
    <location>
        <begin position="82"/>
        <end position="178"/>
    </location>
</feature>
<keyword evidence="3" id="KW-0804">Transcription</keyword>
<dbReference type="InterPro" id="IPR025996">
    <property type="entry name" value="MT1864/Rv1816-like_C"/>
</dbReference>
<keyword evidence="1" id="KW-0805">Transcription regulation</keyword>